<dbReference type="EMBL" id="JBANRG010000064">
    <property type="protein sequence ID" value="KAK7441215.1"/>
    <property type="molecule type" value="Genomic_DNA"/>
</dbReference>
<feature type="compositionally biased region" description="Low complexity" evidence="1">
    <location>
        <begin position="326"/>
        <end position="338"/>
    </location>
</feature>
<feature type="compositionally biased region" description="Pro residues" evidence="1">
    <location>
        <begin position="200"/>
        <end position="230"/>
    </location>
</feature>
<proteinExistence type="predicted"/>
<feature type="compositionally biased region" description="Low complexity" evidence="1">
    <location>
        <begin position="44"/>
        <end position="55"/>
    </location>
</feature>
<feature type="compositionally biased region" description="Polar residues" evidence="1">
    <location>
        <begin position="236"/>
        <end position="266"/>
    </location>
</feature>
<feature type="region of interest" description="Disordered" evidence="1">
    <location>
        <begin position="1"/>
        <end position="475"/>
    </location>
</feature>
<feature type="compositionally biased region" description="Acidic residues" evidence="1">
    <location>
        <begin position="438"/>
        <end position="455"/>
    </location>
</feature>
<keyword evidence="3" id="KW-1185">Reference proteome</keyword>
<feature type="compositionally biased region" description="Basic residues" evidence="1">
    <location>
        <begin position="398"/>
        <end position="434"/>
    </location>
</feature>
<feature type="compositionally biased region" description="Basic and acidic residues" evidence="1">
    <location>
        <begin position="1"/>
        <end position="14"/>
    </location>
</feature>
<feature type="compositionally biased region" description="Acidic residues" evidence="1">
    <location>
        <begin position="370"/>
        <end position="386"/>
    </location>
</feature>
<evidence type="ECO:0000313" key="3">
    <source>
        <dbReference type="Proteomes" id="UP001498398"/>
    </source>
</evidence>
<feature type="compositionally biased region" description="Basic and acidic residues" evidence="1">
    <location>
        <begin position="348"/>
        <end position="357"/>
    </location>
</feature>
<reference evidence="2 3" key="1">
    <citation type="submission" date="2024-01" db="EMBL/GenBank/DDBJ databases">
        <title>A draft genome for the cacao thread blight pathogen Marasmiellus scandens.</title>
        <authorList>
            <person name="Baruah I.K."/>
            <person name="Leung J."/>
            <person name="Bukari Y."/>
            <person name="Amoako-Attah I."/>
            <person name="Meinhardt L.W."/>
            <person name="Bailey B.A."/>
            <person name="Cohen S.P."/>
        </authorList>
    </citation>
    <scope>NUCLEOTIDE SEQUENCE [LARGE SCALE GENOMIC DNA]</scope>
    <source>
        <strain evidence="2 3">GH-19</strain>
    </source>
</reference>
<evidence type="ECO:0000313" key="2">
    <source>
        <dbReference type="EMBL" id="KAK7441215.1"/>
    </source>
</evidence>
<gene>
    <name evidence="2" type="ORF">VKT23_016696</name>
</gene>
<dbReference type="Proteomes" id="UP001498398">
    <property type="component" value="Unassembled WGS sequence"/>
</dbReference>
<organism evidence="2 3">
    <name type="scientific">Marasmiellus scandens</name>
    <dbReference type="NCBI Taxonomy" id="2682957"/>
    <lineage>
        <taxon>Eukaryota</taxon>
        <taxon>Fungi</taxon>
        <taxon>Dikarya</taxon>
        <taxon>Basidiomycota</taxon>
        <taxon>Agaricomycotina</taxon>
        <taxon>Agaricomycetes</taxon>
        <taxon>Agaricomycetidae</taxon>
        <taxon>Agaricales</taxon>
        <taxon>Marasmiineae</taxon>
        <taxon>Omphalotaceae</taxon>
        <taxon>Marasmiellus</taxon>
    </lineage>
</organism>
<sequence length="522" mass="56973">MKTRAQQDKTELRTRAVPKRTKLQVYVEVPPRRCSRRPTPPSTLPSASQAPSQPLNRVQASPRVFTPPLPPATHTTPVAPDSRRLPSPSLPPSPQVENSPPAPLHAAPMPAQVEASRREPASLSPQPRVAGTLSAPAVVGPARRTPTTLAKRSTPPAPLPLPTWADASKPVSAIILPSRQTPVSPSPLPASALPPALSRGPPPPIPPPWTPPPIPPPWTRPRLPDPPHVPTRPVNLESSTTDSGTRPEARSSQSVSVPHINFTQVKRTNRFDDDQLRLHTAQPVHIPPVDKLFDNDTLPPSSPTHSLPHVSSPVRPDSDDDDVQPTRSLRSRTSTSKSVQFVTDAEEDGAKIEEHAFDNNYQPQEGPVDYPDEEQFEEQPVAEEDAPVVKTTGQNHSSRSKSAKSASKRQSSKGKAKAKSTAKPAPKPRKKVKKLSLYEDDEGDEDDEDLCDPEDDPHAPQSEPNASKYTHAPGPLSKECLAEVNQLVYEFDTKMNAIGRKYHKSVIRRTPEGLYFPILTIK</sequence>
<evidence type="ECO:0000256" key="1">
    <source>
        <dbReference type="SAM" id="MobiDB-lite"/>
    </source>
</evidence>
<name>A0ABR1IYN4_9AGAR</name>
<protein>
    <submittedName>
        <fullName evidence="2">Uncharacterized protein</fullName>
    </submittedName>
</protein>
<feature type="compositionally biased region" description="Low complexity" evidence="1">
    <location>
        <begin position="189"/>
        <end position="199"/>
    </location>
</feature>
<feature type="compositionally biased region" description="Low complexity" evidence="1">
    <location>
        <begin position="297"/>
        <end position="315"/>
    </location>
</feature>
<comment type="caution">
    <text evidence="2">The sequence shown here is derived from an EMBL/GenBank/DDBJ whole genome shotgun (WGS) entry which is preliminary data.</text>
</comment>
<accession>A0ABR1IYN4</accession>